<evidence type="ECO:0000256" key="1">
    <source>
        <dbReference type="ARBA" id="ARBA00022512"/>
    </source>
</evidence>
<evidence type="ECO:0000259" key="7">
    <source>
        <dbReference type="PROSITE" id="PS51109"/>
    </source>
</evidence>
<feature type="compositionally biased region" description="Polar residues" evidence="5">
    <location>
        <begin position="682"/>
        <end position="692"/>
    </location>
</feature>
<reference evidence="9 11" key="1">
    <citation type="submission" date="2019-10" db="EMBL/GenBank/DDBJ databases">
        <title>Streptococcis sp, isolated from the respiratory tract of Marmot.</title>
        <authorList>
            <person name="Zhang G."/>
        </authorList>
    </citation>
    <scope>NUCLEOTIDE SEQUENCE [LARGE SCALE GENOMIC DNA]</scope>
    <source>
        <strain evidence="11">zg-70</strain>
        <strain evidence="9">Zg-70</strain>
    </source>
</reference>
<keyword evidence="3" id="KW-0732">Signal</keyword>
<dbReference type="InterPro" id="IPR019931">
    <property type="entry name" value="LPXTG_anchor"/>
</dbReference>
<keyword evidence="6" id="KW-1133">Transmembrane helix</keyword>
<evidence type="ECO:0000256" key="3">
    <source>
        <dbReference type="ARBA" id="ARBA00022729"/>
    </source>
</evidence>
<comment type="caution">
    <text evidence="9">The sequence shown here is derived from an EMBL/GenBank/DDBJ whole genome shotgun (WGS) entry which is preliminary data.</text>
</comment>
<evidence type="ECO:0000313" key="9">
    <source>
        <dbReference type="EMBL" id="MWV56622.1"/>
    </source>
</evidence>
<dbReference type="NCBIfam" id="TIGR01167">
    <property type="entry name" value="LPXTG_anchor"/>
    <property type="match status" value="1"/>
</dbReference>
<feature type="domain" description="G5" evidence="7">
    <location>
        <begin position="410"/>
        <end position="489"/>
    </location>
</feature>
<evidence type="ECO:0000256" key="4">
    <source>
        <dbReference type="ARBA" id="ARBA00023088"/>
    </source>
</evidence>
<dbReference type="Proteomes" id="UP000435423">
    <property type="component" value="Unassembled WGS sequence"/>
</dbReference>
<feature type="compositionally biased region" description="Basic and acidic residues" evidence="5">
    <location>
        <begin position="329"/>
        <end position="339"/>
    </location>
</feature>
<feature type="region of interest" description="Disordered" evidence="5">
    <location>
        <begin position="806"/>
        <end position="881"/>
    </location>
</feature>
<evidence type="ECO:0000256" key="6">
    <source>
        <dbReference type="SAM" id="Phobius"/>
    </source>
</evidence>
<evidence type="ECO:0000256" key="5">
    <source>
        <dbReference type="SAM" id="MobiDB-lite"/>
    </source>
</evidence>
<dbReference type="SMART" id="SM01208">
    <property type="entry name" value="G5"/>
    <property type="match status" value="5"/>
</dbReference>
<dbReference type="InterPro" id="IPR005877">
    <property type="entry name" value="YSIRK_signal_dom"/>
</dbReference>
<keyword evidence="6" id="KW-0472">Membrane</keyword>
<dbReference type="Pfam" id="PF07501">
    <property type="entry name" value="G5"/>
    <property type="match status" value="5"/>
</dbReference>
<keyword evidence="6" id="KW-0812">Transmembrane</keyword>
<dbReference type="Proteomes" id="UP000435060">
    <property type="component" value="Unassembled WGS sequence"/>
</dbReference>
<dbReference type="EMBL" id="WUBJ01000007">
    <property type="protein sequence ID" value="MWV56622.1"/>
    <property type="molecule type" value="Genomic_DNA"/>
</dbReference>
<reference evidence="8 10" key="2">
    <citation type="submission" date="2019-11" db="EMBL/GenBank/DDBJ databases">
        <title>Streptococcis sp. isolated from the respiratory tract of Marmot.</title>
        <authorList>
            <person name="Zhang G."/>
        </authorList>
    </citation>
    <scope>NUCLEOTIDE SEQUENCE [LARGE SCALE GENOMIC DNA]</scope>
    <source>
        <strain evidence="8">Zg-86</strain>
        <strain evidence="10">zg-86</strain>
    </source>
</reference>
<accession>A0A6I4RU49</accession>
<feature type="compositionally biased region" description="Polar residues" evidence="5">
    <location>
        <begin position="806"/>
        <end position="832"/>
    </location>
</feature>
<keyword evidence="10" id="KW-1185">Reference proteome</keyword>
<dbReference type="InterPro" id="IPR011098">
    <property type="entry name" value="G5_dom"/>
</dbReference>
<sequence>MLGGKMKEKSGFQWNKLQKYAIRKLAVGTLSVGIGTSFALIALPHTVQVAAEEKTRQDKVADIFKFSSLLEEISTFAKNPTPSYSDAEKQIDDVNASITKWSSKEASHYSAESWKNYQDEVKQASVAIAESTKFLDNLRQASTSQALEDALSEINAIRHRKDRPDGKSGWSYLGEDPKTTATDEEVNTAWLKGSELLSPYLHLKGDYLAQFGKAPVDSRLEKIRKDLEKSESNLEPTVAYDLESIQSVFDDPYELVVVDDINQLSVKDKEAIKTLIIDEILINYGATISFNGDNVIISYTDDSSESHFPLTKFAKQNPNKKPSAPITPKTEKKTRTETEEIDFDIEKLSDPNLEEGKTRTEEGVKGSKEVIYEDTLVDGAVTSTKKISETITKQPVSKKVYTGTKVKPVEPKIETKRRPVIEEIDFKTESLLDPNLEEGKTRTEEGVKGSKEVIYEDTLVDGAVTSTKKISEMITKQPVSKKVYTGTKVKLVEPKIETKRRPVIEDIDFKTESLLDPNLEEGKTRTEEGVEGSKEVIYEDTLVDGAVTSTKQISETITKQPISKKVYTGTKKTDLVKPVEPTRHFEVLNENLIKEDKPIALLENKDRIEERVVQFSTIPQPTDRLFVGEEELQPGKEGHETITYEDIYLNGQVVTSKEIKRTSIPAVNAIRYIGTKIKSTESDQSNNATGPTQPVAPEQPINQGVGKFEVPIAYPTVEEKPRADIKREQAQQEEIIPFDTIWRDDSTLLKGETRVYQEGQNGQIVRTVENILIDGVLAQTTVISEETVLKAIPRIILFGTKEIEPTNSYQTGGQEANKQTPPTVTIETPQKLESSKEDTKAGDSKVVSADEKTVELKQATIKPTESKEKTATLPKTGGDETPFLASAAVASLLMAGMVMKKKRGQ</sequence>
<gene>
    <name evidence="8" type="ORF">GGG87_06515</name>
    <name evidence="9" type="ORF">GGH11_06510</name>
</gene>
<proteinExistence type="predicted"/>
<keyword evidence="4" id="KW-0572">Peptidoglycan-anchor</keyword>
<keyword evidence="1" id="KW-0134">Cell wall</keyword>
<evidence type="ECO:0000313" key="8">
    <source>
        <dbReference type="EMBL" id="MTB64645.1"/>
    </source>
</evidence>
<organism evidence="9 11">
    <name type="scientific">Streptococcus zhangguiae</name>
    <dbReference type="NCBI Taxonomy" id="2664091"/>
    <lineage>
        <taxon>Bacteria</taxon>
        <taxon>Bacillati</taxon>
        <taxon>Bacillota</taxon>
        <taxon>Bacilli</taxon>
        <taxon>Lactobacillales</taxon>
        <taxon>Streptococcaceae</taxon>
        <taxon>Streptococcus</taxon>
    </lineage>
</organism>
<dbReference type="EMBL" id="WLCG01000008">
    <property type="protein sequence ID" value="MTB64645.1"/>
    <property type="molecule type" value="Genomic_DNA"/>
</dbReference>
<feature type="region of interest" description="Disordered" evidence="5">
    <location>
        <begin position="681"/>
        <end position="702"/>
    </location>
</feature>
<dbReference type="Pfam" id="PF04650">
    <property type="entry name" value="YSIRK_signal"/>
    <property type="match status" value="1"/>
</dbReference>
<protein>
    <submittedName>
        <fullName evidence="9">YSIRK-type signal peptide-containing protein</fullName>
    </submittedName>
</protein>
<feature type="region of interest" description="Disordered" evidence="5">
    <location>
        <begin position="313"/>
        <end position="339"/>
    </location>
</feature>
<evidence type="ECO:0000313" key="10">
    <source>
        <dbReference type="Proteomes" id="UP000435060"/>
    </source>
</evidence>
<dbReference type="Gene3D" id="2.20.230.10">
    <property type="entry name" value="Resuscitation-promoting factor rpfb"/>
    <property type="match status" value="5"/>
</dbReference>
<dbReference type="AlphaFoldDB" id="A0A6I4RU49"/>
<feature type="transmembrane region" description="Helical" evidence="6">
    <location>
        <begin position="21"/>
        <end position="43"/>
    </location>
</feature>
<dbReference type="PROSITE" id="PS51109">
    <property type="entry name" value="G5"/>
    <property type="match status" value="4"/>
</dbReference>
<evidence type="ECO:0000256" key="2">
    <source>
        <dbReference type="ARBA" id="ARBA00022525"/>
    </source>
</evidence>
<feature type="domain" description="G5" evidence="7">
    <location>
        <begin position="493"/>
        <end position="572"/>
    </location>
</feature>
<feature type="domain" description="G5" evidence="7">
    <location>
        <begin position="722"/>
        <end position="802"/>
    </location>
</feature>
<feature type="domain" description="G5" evidence="7">
    <location>
        <begin position="327"/>
        <end position="406"/>
    </location>
</feature>
<keyword evidence="2" id="KW-0964">Secreted</keyword>
<dbReference type="NCBIfam" id="TIGR01168">
    <property type="entry name" value="YSIRK_signal"/>
    <property type="match status" value="1"/>
</dbReference>
<feature type="compositionally biased region" description="Basic and acidic residues" evidence="5">
    <location>
        <begin position="833"/>
        <end position="855"/>
    </location>
</feature>
<evidence type="ECO:0000313" key="11">
    <source>
        <dbReference type="Proteomes" id="UP000435423"/>
    </source>
</evidence>
<name>A0A6I4RU49_9STRE</name>
<dbReference type="Pfam" id="PF00746">
    <property type="entry name" value="Gram_pos_anchor"/>
    <property type="match status" value="1"/>
</dbReference>